<dbReference type="AlphaFoldDB" id="D1W2L3"/>
<dbReference type="EMBL" id="ADEG01000008">
    <property type="protein sequence ID" value="EFA93220.1"/>
    <property type="molecule type" value="Genomic_DNA"/>
</dbReference>
<reference evidence="1 2" key="1">
    <citation type="submission" date="2009-12" db="EMBL/GenBank/DDBJ databases">
        <title>Genome Sequence of Prevotella buccalis ATCC 35310.</title>
        <authorList>
            <person name="Durkin A.S."/>
            <person name="Madupu R."/>
            <person name="Torralba M."/>
            <person name="Methe B."/>
            <person name="Sutton G."/>
            <person name="Strausberg R.L."/>
            <person name="Nelson K.E."/>
        </authorList>
    </citation>
    <scope>NUCLEOTIDE SEQUENCE [LARGE SCALE GENOMIC DNA]</scope>
    <source>
        <strain evidence="1 2">ATCC 35310</strain>
    </source>
</reference>
<evidence type="ECO:0000313" key="2">
    <source>
        <dbReference type="Proteomes" id="UP000005283"/>
    </source>
</evidence>
<dbReference type="STRING" id="679190.HMPREF0650_2291"/>
<evidence type="ECO:0000313" key="1">
    <source>
        <dbReference type="EMBL" id="EFA93220.1"/>
    </source>
</evidence>
<comment type="caution">
    <text evidence="1">The sequence shown here is derived from an EMBL/GenBank/DDBJ whole genome shotgun (WGS) entry which is preliminary data.</text>
</comment>
<gene>
    <name evidence="1" type="ORF">HMPREF0650_2291</name>
</gene>
<organism evidence="1 2">
    <name type="scientific">Hoylesella buccalis ATCC 35310</name>
    <dbReference type="NCBI Taxonomy" id="679190"/>
    <lineage>
        <taxon>Bacteria</taxon>
        <taxon>Pseudomonadati</taxon>
        <taxon>Bacteroidota</taxon>
        <taxon>Bacteroidia</taxon>
        <taxon>Bacteroidales</taxon>
        <taxon>Prevotellaceae</taxon>
        <taxon>Hoylesella</taxon>
    </lineage>
</organism>
<sequence length="65" mass="7250">MYIAHYQDIVYDEHFLSATNSMLLTGKSIGFARSSLSLFSSKTLLCATKLYAFGSPRCKNRPLKG</sequence>
<proteinExistence type="predicted"/>
<name>D1W2L3_9BACT</name>
<keyword evidence="2" id="KW-1185">Reference proteome</keyword>
<dbReference type="Proteomes" id="UP000005283">
    <property type="component" value="Unassembled WGS sequence"/>
</dbReference>
<accession>D1W2L3</accession>
<protein>
    <submittedName>
        <fullName evidence="1">Uncharacterized protein</fullName>
    </submittedName>
</protein>